<dbReference type="PROSITE" id="PS51257">
    <property type="entry name" value="PROKAR_LIPOPROTEIN"/>
    <property type="match status" value="1"/>
</dbReference>
<keyword evidence="13" id="KW-1185">Reference proteome</keyword>
<dbReference type="EMBL" id="AP027151">
    <property type="protein sequence ID" value="BDV43832.1"/>
    <property type="molecule type" value="Genomic_DNA"/>
</dbReference>
<name>A0ABN6VW16_9BACT</name>
<dbReference type="PANTHER" id="PTHR34688:SF2">
    <property type="entry name" value="CYTOCHROME C6, CHLOROPLASTIC"/>
    <property type="match status" value="1"/>
</dbReference>
<keyword evidence="10" id="KW-0732">Signal</keyword>
<feature type="domain" description="Cytochrome c" evidence="11">
    <location>
        <begin position="23"/>
        <end position="104"/>
    </location>
</feature>
<evidence type="ECO:0000256" key="7">
    <source>
        <dbReference type="ARBA" id="ARBA00023004"/>
    </source>
</evidence>
<comment type="similarity">
    <text evidence="2">Belongs to the cytochrome c family. PetJ subfamily.</text>
</comment>
<dbReference type="PANTHER" id="PTHR34688">
    <property type="entry name" value="CYTOCHROME C6, CHLOROPLASTIC"/>
    <property type="match status" value="1"/>
</dbReference>
<dbReference type="RefSeq" id="WP_281999953.1">
    <property type="nucleotide sequence ID" value="NZ_AP027151.1"/>
</dbReference>
<keyword evidence="5 9" id="KW-0479">Metal-binding</keyword>
<keyword evidence="3" id="KW-0813">Transport</keyword>
<keyword evidence="8" id="KW-0793">Thylakoid</keyword>
<evidence type="ECO:0000256" key="8">
    <source>
        <dbReference type="ARBA" id="ARBA00023078"/>
    </source>
</evidence>
<evidence type="ECO:0000313" key="12">
    <source>
        <dbReference type="EMBL" id="BDV43832.1"/>
    </source>
</evidence>
<sequence length="105" mass="10977">MKPWLGGMIVLVVCLGMAACRGEAGPSGAALFKLHCAGCHPDGGNTVNLRRTLKAADRAAYGIRTAADVAAFIRNPGVGMPSFTAGMIPPCEAKKIGRYVVETFR</sequence>
<feature type="signal peptide" evidence="10">
    <location>
        <begin position="1"/>
        <end position="18"/>
    </location>
</feature>
<protein>
    <submittedName>
        <fullName evidence="12">Cytochrome c</fullName>
    </submittedName>
</protein>
<evidence type="ECO:0000256" key="3">
    <source>
        <dbReference type="ARBA" id="ARBA00022448"/>
    </source>
</evidence>
<dbReference type="InterPro" id="IPR036909">
    <property type="entry name" value="Cyt_c-like_dom_sf"/>
</dbReference>
<evidence type="ECO:0000256" key="10">
    <source>
        <dbReference type="SAM" id="SignalP"/>
    </source>
</evidence>
<dbReference type="InterPro" id="IPR009056">
    <property type="entry name" value="Cyt_c-like_dom"/>
</dbReference>
<dbReference type="InterPro" id="IPR023655">
    <property type="entry name" value="Cyt_C6"/>
</dbReference>
<evidence type="ECO:0000256" key="4">
    <source>
        <dbReference type="ARBA" id="ARBA00022617"/>
    </source>
</evidence>
<evidence type="ECO:0000256" key="5">
    <source>
        <dbReference type="ARBA" id="ARBA00022723"/>
    </source>
</evidence>
<evidence type="ECO:0000256" key="2">
    <source>
        <dbReference type="ARBA" id="ARBA00009650"/>
    </source>
</evidence>
<feature type="chain" id="PRO_5047396104" evidence="10">
    <location>
        <begin position="19"/>
        <end position="105"/>
    </location>
</feature>
<dbReference type="SUPFAM" id="SSF46626">
    <property type="entry name" value="Cytochrome c"/>
    <property type="match status" value="1"/>
</dbReference>
<evidence type="ECO:0000256" key="9">
    <source>
        <dbReference type="PROSITE-ProRule" id="PRU00433"/>
    </source>
</evidence>
<dbReference type="PROSITE" id="PS51007">
    <property type="entry name" value="CYTC"/>
    <property type="match status" value="1"/>
</dbReference>
<keyword evidence="4 9" id="KW-0349">Heme</keyword>
<evidence type="ECO:0000313" key="13">
    <source>
        <dbReference type="Proteomes" id="UP001317705"/>
    </source>
</evidence>
<dbReference type="Gene3D" id="1.10.760.10">
    <property type="entry name" value="Cytochrome c-like domain"/>
    <property type="match status" value="1"/>
</dbReference>
<keyword evidence="7 9" id="KW-0408">Iron</keyword>
<evidence type="ECO:0000256" key="1">
    <source>
        <dbReference type="ARBA" id="ARBA00004518"/>
    </source>
</evidence>
<accession>A0ABN6VW16</accession>
<dbReference type="Proteomes" id="UP001317705">
    <property type="component" value="Chromosome"/>
</dbReference>
<reference evidence="12 13" key="1">
    <citation type="submission" date="2022-12" db="EMBL/GenBank/DDBJ databases">
        <title>Polyphasic characterization of Geotalea uranireducens NIT-SL11 newly isolated from a complex of sewage sludge and microbially reduced graphene oxide.</title>
        <authorList>
            <person name="Xie L."/>
            <person name="Yoshida N."/>
            <person name="Meng L."/>
        </authorList>
    </citation>
    <scope>NUCLEOTIDE SEQUENCE [LARGE SCALE GENOMIC DNA]</scope>
    <source>
        <strain evidence="12 13">NIT-SL11</strain>
    </source>
</reference>
<comment type="subcellular location">
    <subcellularLocation>
        <location evidence="1">Cellular thylakoid lumen</location>
    </subcellularLocation>
</comment>
<gene>
    <name evidence="12" type="primary">omcF</name>
    <name evidence="12" type="ORF">GURASL_27550</name>
</gene>
<evidence type="ECO:0000256" key="6">
    <source>
        <dbReference type="ARBA" id="ARBA00022982"/>
    </source>
</evidence>
<proteinExistence type="inferred from homology"/>
<organism evidence="12 13">
    <name type="scientific">Geotalea uraniireducens</name>
    <dbReference type="NCBI Taxonomy" id="351604"/>
    <lineage>
        <taxon>Bacteria</taxon>
        <taxon>Pseudomonadati</taxon>
        <taxon>Thermodesulfobacteriota</taxon>
        <taxon>Desulfuromonadia</taxon>
        <taxon>Geobacterales</taxon>
        <taxon>Geobacteraceae</taxon>
        <taxon>Geotalea</taxon>
    </lineage>
</organism>
<evidence type="ECO:0000259" key="11">
    <source>
        <dbReference type="PROSITE" id="PS51007"/>
    </source>
</evidence>
<keyword evidence="6" id="KW-0249">Electron transport</keyword>
<dbReference type="Pfam" id="PF13442">
    <property type="entry name" value="Cytochrome_CBB3"/>
    <property type="match status" value="1"/>
</dbReference>